<dbReference type="Gene3D" id="3.10.290.10">
    <property type="entry name" value="RNA-binding S4 domain"/>
    <property type="match status" value="1"/>
</dbReference>
<dbReference type="STRING" id="1833852.B0537_04040"/>
<dbReference type="SUPFAM" id="SSF55174">
    <property type="entry name" value="Alpha-L RNA-binding motif"/>
    <property type="match status" value="1"/>
</dbReference>
<dbReference type="GO" id="GO:0003723">
    <property type="term" value="F:RNA binding"/>
    <property type="evidence" value="ECO:0007669"/>
    <property type="project" value="UniProtKB-KW"/>
</dbReference>
<dbReference type="Pfam" id="PF01479">
    <property type="entry name" value="S4"/>
    <property type="match status" value="1"/>
</dbReference>
<protein>
    <submittedName>
        <fullName evidence="3">Photosystem II S4 domain protein</fullName>
    </submittedName>
</protein>
<dbReference type="PANTHER" id="PTHR13633:SF3">
    <property type="entry name" value="MITOCHONDRIAL TRANSCRIPTION RESCUE FACTOR 1"/>
    <property type="match status" value="1"/>
</dbReference>
<gene>
    <name evidence="3" type="ORF">B0537_04040</name>
</gene>
<sequence length="263" mass="29392">MKLNRQALLNHLRDPEEKALLAKVLDGVDKVLRHHRPLVTNFYDPYHTGLIISLLERFPDLDFATFGGYDTAERVRIAIFPNYLEEAAVDFGISLLAVEGNFKMVKVNHRDFLGSLLGLGIKRELIGDLLVNESGCQVATTQEVVPYLTANLTKVHRVKVEVREIDLSELILPELKIKEINTTVASLRLDAIAAAGFGTSRSRIAREILSEKLSVNWHVCSELAAPVKEGDMLSLRGRGRVEVAEIKGNTRSGRISVVLRRYL</sequence>
<dbReference type="OrthoDB" id="9812787at2"/>
<proteinExistence type="predicted"/>
<feature type="domain" description="RNA-binding S4" evidence="2">
    <location>
        <begin position="187"/>
        <end position="251"/>
    </location>
</feature>
<dbReference type="Pfam" id="PF17774">
    <property type="entry name" value="YlmH_RBD"/>
    <property type="match status" value="1"/>
</dbReference>
<dbReference type="InterPro" id="IPR036986">
    <property type="entry name" value="S4_RNA-bd_sf"/>
</dbReference>
<dbReference type="Gene3D" id="3.30.70.330">
    <property type="match status" value="1"/>
</dbReference>
<dbReference type="Gene3D" id="3.30.1370.160">
    <property type="match status" value="1"/>
</dbReference>
<evidence type="ECO:0000313" key="3">
    <source>
        <dbReference type="EMBL" id="AQS58334.1"/>
    </source>
</evidence>
<keyword evidence="1" id="KW-0694">RNA-binding</keyword>
<keyword evidence="4" id="KW-1185">Reference proteome</keyword>
<dbReference type="CDD" id="cd00165">
    <property type="entry name" value="S4"/>
    <property type="match status" value="1"/>
</dbReference>
<name>A0A1S6IUA9_9FIRM</name>
<dbReference type="RefSeq" id="WP_077713297.1">
    <property type="nucleotide sequence ID" value="NZ_CP019698.1"/>
</dbReference>
<evidence type="ECO:0000259" key="2">
    <source>
        <dbReference type="SMART" id="SM00363"/>
    </source>
</evidence>
<dbReference type="InterPro" id="IPR002942">
    <property type="entry name" value="S4_RNA-bd"/>
</dbReference>
<organism evidence="3 4">
    <name type="scientific">Desulforamulus ferrireducens</name>
    <dbReference type="NCBI Taxonomy" id="1833852"/>
    <lineage>
        <taxon>Bacteria</taxon>
        <taxon>Bacillati</taxon>
        <taxon>Bacillota</taxon>
        <taxon>Clostridia</taxon>
        <taxon>Eubacteriales</taxon>
        <taxon>Peptococcaceae</taxon>
        <taxon>Desulforamulus</taxon>
    </lineage>
</organism>
<reference evidence="3 4" key="1">
    <citation type="journal article" date="2016" name="Int. J. Syst. Evol. Microbiol.">
        <title>Desulfotomaculum ferrireducens sp. nov., a moderately thermophilic sulfate-reducing and dissimilatory Fe(III)-reducing bacterium isolated from compost.</title>
        <authorList>
            <person name="Yang G."/>
            <person name="Guo J."/>
            <person name="Zhuang L."/>
            <person name="Yuan Y."/>
            <person name="Zhou S."/>
        </authorList>
    </citation>
    <scope>NUCLEOTIDE SEQUENCE [LARGE SCALE GENOMIC DNA]</scope>
    <source>
        <strain evidence="3 4">GSS09</strain>
    </source>
</reference>
<dbReference type="Proteomes" id="UP000189464">
    <property type="component" value="Chromosome"/>
</dbReference>
<accession>A0A1S6IUA9</accession>
<dbReference type="KEGG" id="dfg:B0537_04040"/>
<dbReference type="InterPro" id="IPR040591">
    <property type="entry name" value="RqcP2_RBD"/>
</dbReference>
<dbReference type="AlphaFoldDB" id="A0A1S6IUA9"/>
<dbReference type="InterPro" id="IPR012677">
    <property type="entry name" value="Nucleotide-bd_a/b_plait_sf"/>
</dbReference>
<dbReference type="EMBL" id="CP019698">
    <property type="protein sequence ID" value="AQS58334.1"/>
    <property type="molecule type" value="Genomic_DNA"/>
</dbReference>
<dbReference type="PANTHER" id="PTHR13633">
    <property type="entry name" value="MITOCHONDRIAL TRANSCRIPTION RESCUE FACTOR 1"/>
    <property type="match status" value="1"/>
</dbReference>
<evidence type="ECO:0000313" key="4">
    <source>
        <dbReference type="Proteomes" id="UP000189464"/>
    </source>
</evidence>
<dbReference type="SMART" id="SM00363">
    <property type="entry name" value="S4"/>
    <property type="match status" value="1"/>
</dbReference>
<evidence type="ECO:0000256" key="1">
    <source>
        <dbReference type="PROSITE-ProRule" id="PRU00182"/>
    </source>
</evidence>
<dbReference type="PROSITE" id="PS50889">
    <property type="entry name" value="S4"/>
    <property type="match status" value="1"/>
</dbReference>